<dbReference type="RefSeq" id="WP_015929177.1">
    <property type="nucleotide sequence ID" value="NC_011894.1"/>
</dbReference>
<dbReference type="eggNOG" id="COG1075">
    <property type="taxonomic scope" value="Bacteria"/>
</dbReference>
<gene>
    <name evidence="1" type="ordered locus">Mnod_2528</name>
</gene>
<dbReference type="Proteomes" id="UP000008207">
    <property type="component" value="Chromosome"/>
</dbReference>
<dbReference type="GO" id="GO:0006629">
    <property type="term" value="P:lipid metabolic process"/>
    <property type="evidence" value="ECO:0007669"/>
    <property type="project" value="InterPro"/>
</dbReference>
<name>B8ICT6_METNO</name>
<dbReference type="PANTHER" id="PTHR11440">
    <property type="entry name" value="LECITHIN-CHOLESTEROL ACYLTRANSFERASE-RELATED"/>
    <property type="match status" value="1"/>
</dbReference>
<protein>
    <recommendedName>
        <fullName evidence="3">Lecithin:cholesterol acyltransferase</fullName>
    </recommendedName>
</protein>
<dbReference type="STRING" id="460265.Mnod_2528"/>
<dbReference type="HOGENOM" id="CLU_595548_0_0_5"/>
<dbReference type="InterPro" id="IPR003386">
    <property type="entry name" value="LACT/PDAT_acylTrfase"/>
</dbReference>
<dbReference type="KEGG" id="mno:Mnod_2528"/>
<dbReference type="OrthoDB" id="869379at2"/>
<keyword evidence="2" id="KW-1185">Reference proteome</keyword>
<evidence type="ECO:0000313" key="1">
    <source>
        <dbReference type="EMBL" id="ACL57497.1"/>
    </source>
</evidence>
<evidence type="ECO:0008006" key="3">
    <source>
        <dbReference type="Google" id="ProtNLM"/>
    </source>
</evidence>
<sequence>MEVAVVVPGIMGSRLRLPGEGGGPDEEVWPPEPLETQFGYKRREKLASPKIVVGPIIENVLCFDFYGPLFGLFRELGFTESSSDQRLIKFPYDWRLDLFTTADRLADVLDTAHRDGARAISLVGHSMGGLICRLVLESPVYRSRPWFGSLRQFVAVATPHAGAPVALARVLGADSALGISGKDFAWLSSQEAYPSAYQLLPGPGEDTCWDQASEDLEPLDIHRPEVAARLGLNHALLARNAAVHGVLGAGQRPAGVRYFYFAGAGHRTATRVNVFASGTGIERERTVVSRTEDAGDGTVPLYSALARAPQRHIATNEHATAFKGSAFRAVFLRLFGGDAGPALEALVGPRLALSLETPVAQAQQDIEVLLYADLPSDEATAPLDAVQGELFLRKIRDGDAPVSAEIRRVPVSYAGPRVNRLRFYLDPVDEPGHYELRFEGAPEPARVAFAVCSRQSEIE</sequence>
<dbReference type="EMBL" id="CP001349">
    <property type="protein sequence ID" value="ACL57497.1"/>
    <property type="molecule type" value="Genomic_DNA"/>
</dbReference>
<dbReference type="InterPro" id="IPR029058">
    <property type="entry name" value="AB_hydrolase_fold"/>
</dbReference>
<accession>B8ICT6</accession>
<dbReference type="GO" id="GO:0008374">
    <property type="term" value="F:O-acyltransferase activity"/>
    <property type="evidence" value="ECO:0007669"/>
    <property type="project" value="InterPro"/>
</dbReference>
<proteinExistence type="predicted"/>
<organism evidence="1 2">
    <name type="scientific">Methylobacterium nodulans (strain LMG 21967 / CNCM I-2342 / ORS 2060)</name>
    <dbReference type="NCBI Taxonomy" id="460265"/>
    <lineage>
        <taxon>Bacteria</taxon>
        <taxon>Pseudomonadati</taxon>
        <taxon>Pseudomonadota</taxon>
        <taxon>Alphaproteobacteria</taxon>
        <taxon>Hyphomicrobiales</taxon>
        <taxon>Methylobacteriaceae</taxon>
        <taxon>Methylobacterium</taxon>
    </lineage>
</organism>
<dbReference type="Pfam" id="PF02450">
    <property type="entry name" value="LCAT"/>
    <property type="match status" value="1"/>
</dbReference>
<evidence type="ECO:0000313" key="2">
    <source>
        <dbReference type="Proteomes" id="UP000008207"/>
    </source>
</evidence>
<dbReference type="Gene3D" id="3.40.50.1820">
    <property type="entry name" value="alpha/beta hydrolase"/>
    <property type="match status" value="1"/>
</dbReference>
<reference evidence="1 2" key="1">
    <citation type="submission" date="2009-01" db="EMBL/GenBank/DDBJ databases">
        <title>Complete sequence of chromosome of Methylobacterium nodulans ORS 2060.</title>
        <authorList>
            <consortium name="US DOE Joint Genome Institute"/>
            <person name="Lucas S."/>
            <person name="Copeland A."/>
            <person name="Lapidus A."/>
            <person name="Glavina del Rio T."/>
            <person name="Dalin E."/>
            <person name="Tice H."/>
            <person name="Bruce D."/>
            <person name="Goodwin L."/>
            <person name="Pitluck S."/>
            <person name="Sims D."/>
            <person name="Brettin T."/>
            <person name="Detter J.C."/>
            <person name="Han C."/>
            <person name="Larimer F."/>
            <person name="Land M."/>
            <person name="Hauser L."/>
            <person name="Kyrpides N."/>
            <person name="Ivanova N."/>
            <person name="Marx C.J."/>
            <person name="Richardson P."/>
        </authorList>
    </citation>
    <scope>NUCLEOTIDE SEQUENCE [LARGE SCALE GENOMIC DNA]</scope>
    <source>
        <strain evidence="2">LMG 21967 / CNCM I-2342 / ORS 2060</strain>
    </source>
</reference>
<dbReference type="AlphaFoldDB" id="B8ICT6"/>
<dbReference type="SUPFAM" id="SSF53474">
    <property type="entry name" value="alpha/beta-Hydrolases"/>
    <property type="match status" value="1"/>
</dbReference>